<comment type="caution">
    <text evidence="1">The sequence shown here is derived from an EMBL/GenBank/DDBJ whole genome shotgun (WGS) entry which is preliminary data.</text>
</comment>
<protein>
    <recommendedName>
        <fullName evidence="3">DUF4270 domain-containing protein</fullName>
    </recommendedName>
</protein>
<evidence type="ECO:0000313" key="1">
    <source>
        <dbReference type="EMBL" id="OCB69705.1"/>
    </source>
</evidence>
<dbReference type="EMBL" id="LVEN01000046">
    <property type="protein sequence ID" value="OCB69705.1"/>
    <property type="molecule type" value="Genomic_DNA"/>
</dbReference>
<dbReference type="Proteomes" id="UP000093343">
    <property type="component" value="Unassembled WGS sequence"/>
</dbReference>
<dbReference type="RefSeq" id="WP_065451968.1">
    <property type="nucleotide sequence ID" value="NZ_LVEN01000046.1"/>
</dbReference>
<gene>
    <name evidence="1" type="ORF">FLP_23810</name>
</gene>
<evidence type="ECO:0000313" key="2">
    <source>
        <dbReference type="Proteomes" id="UP000093343"/>
    </source>
</evidence>
<proteinExistence type="predicted"/>
<evidence type="ECO:0008006" key="3">
    <source>
        <dbReference type="Google" id="ProtNLM"/>
    </source>
</evidence>
<name>A0ABX2XI60_9FLAO</name>
<dbReference type="Pfam" id="PF14092">
    <property type="entry name" value="DUF4270"/>
    <property type="match status" value="1"/>
</dbReference>
<keyword evidence="2" id="KW-1185">Reference proteome</keyword>
<reference evidence="2" key="1">
    <citation type="submission" date="2016-03" db="EMBL/GenBank/DDBJ databases">
        <title>Draft genome sequence of Paenibacillus glacialis DSM 22343.</title>
        <authorList>
            <person name="Shin S.-K."/>
            <person name="Yi H."/>
        </authorList>
    </citation>
    <scope>NUCLEOTIDE SEQUENCE [LARGE SCALE GENOMIC DNA]</scope>
    <source>
        <strain evidence="2">CCUG 60099</strain>
    </source>
</reference>
<dbReference type="InterPro" id="IPR025366">
    <property type="entry name" value="DUF4270"/>
</dbReference>
<sequence length="565" mass="62232">MYNTSFIKKILLVATVVLLYSCDKDFNEIGEGLIGDDHFGLEHTEYDVLAYNQEVTPVQSNGLTLNGLGIYDNPVFGATTANFVSQVSLENYAPTIGESPEIQSVVLSVPYFSHVKSTGTDGSNTYVLDSIYGDKENGKLKLSVYESGIQMRSSYIDGGSQFAQLYYTDQDADFFGNKLVNTETGKPLNDDPDEAQNEKFFFDAKEIVTVTKDDAGKETTTRTAPEMRLNLNKKYFFDKILKASASNLSSATIFQSYFRGLYFKVEKSGSNSTNLALLNFFKQGSNAKITIKYKAKTAITTDPAETMEDKTLVINLSGAAASLYNDVKDPAYAAAIANRNDQTGDERLYLRGGQGSLAVLELFGKTDLLSYDDQGNIVNKPNGVSDQLDEIRNNVKHKNWLANEANLVFSIDAAKMTGVWEPKRIYLYDLVNNIPIVDFSTDGSTDGINNKIVYSGIINVDATTKRGTTYKIRLTSHVRNLIKDAAVKNVKLGLVVTGDVNTITSGKLKNRILIDPANPNDYFSEVPRASIMSPLGTVLFGGNIPSTDANYAKRLQLQVYYTKPN</sequence>
<organism evidence="1 2">
    <name type="scientific">Flavobacterium piscis</name>
    <dbReference type="NCBI Taxonomy" id="1114874"/>
    <lineage>
        <taxon>Bacteria</taxon>
        <taxon>Pseudomonadati</taxon>
        <taxon>Bacteroidota</taxon>
        <taxon>Flavobacteriia</taxon>
        <taxon>Flavobacteriales</taxon>
        <taxon>Flavobacteriaceae</taxon>
        <taxon>Flavobacterium</taxon>
    </lineage>
</organism>
<accession>A0ABX2XI60</accession>